<comment type="function">
    <text evidence="6">DNA-binding transcription regulator that regulates endothelial cell proliferation and G1/S cell-cycle progression. Specifically binds the 5'-[AT]NTNN[GT]GGCA[AGT]-3' core DNA sequence and acts by modulating expression of pRB-E2F cell-cycle target genes.</text>
</comment>
<keyword evidence="6" id="KW-0539">Nucleus</keyword>
<comment type="subcellular location">
    <subcellularLocation>
        <location evidence="6">Nucleus</location>
        <location evidence="6">Nucleoplasm</location>
    </subcellularLocation>
</comment>
<dbReference type="GO" id="GO:0000978">
    <property type="term" value="F:RNA polymerase II cis-regulatory region sequence-specific DNA binding"/>
    <property type="evidence" value="ECO:0007669"/>
    <property type="project" value="TreeGrafter"/>
</dbReference>
<dbReference type="Proteomes" id="UP000694523">
    <property type="component" value="Unplaced"/>
</dbReference>
<proteinExistence type="inferred from homology"/>
<dbReference type="GO" id="GO:0001935">
    <property type="term" value="P:endothelial cell proliferation"/>
    <property type="evidence" value="ECO:0007669"/>
    <property type="project" value="UniProtKB-UniRule"/>
</dbReference>
<dbReference type="GO" id="GO:0005654">
    <property type="term" value="C:nucleoplasm"/>
    <property type="evidence" value="ECO:0007669"/>
    <property type="project" value="UniProtKB-SubCell"/>
</dbReference>
<dbReference type="PANTHER" id="PTHR46600">
    <property type="entry name" value="THAP DOMAIN-CONTAINING"/>
    <property type="match status" value="1"/>
</dbReference>
<dbReference type="Gene3D" id="6.20.210.20">
    <property type="entry name" value="THAP domain"/>
    <property type="match status" value="1"/>
</dbReference>
<evidence type="ECO:0000259" key="7">
    <source>
        <dbReference type="PROSITE" id="PS50950"/>
    </source>
</evidence>
<dbReference type="PANTHER" id="PTHR46600:SF7">
    <property type="entry name" value="SI:DKEY-228B2.6-RELATED"/>
    <property type="match status" value="1"/>
</dbReference>
<evidence type="ECO:0000256" key="1">
    <source>
        <dbReference type="ARBA" id="ARBA00022723"/>
    </source>
</evidence>
<keyword evidence="9" id="KW-1185">Reference proteome</keyword>
<dbReference type="Pfam" id="PF05485">
    <property type="entry name" value="THAP"/>
    <property type="match status" value="1"/>
</dbReference>
<dbReference type="SMART" id="SM00980">
    <property type="entry name" value="THAP"/>
    <property type="match status" value="1"/>
</dbReference>
<protein>
    <recommendedName>
        <fullName evidence="6">THAP domain-containing protein 1</fullName>
    </recommendedName>
</protein>
<comment type="similarity">
    <text evidence="6">Belongs to the THAP1 family.</text>
</comment>
<evidence type="ECO:0000256" key="4">
    <source>
        <dbReference type="ARBA" id="ARBA00023125"/>
    </source>
</evidence>
<evidence type="ECO:0000313" key="8">
    <source>
        <dbReference type="Ensembl" id="ENSNMLP00000023753.1"/>
    </source>
</evidence>
<evidence type="ECO:0000256" key="6">
    <source>
        <dbReference type="RuleBase" id="RU369073"/>
    </source>
</evidence>
<sequence length="115" mass="13190">VPVWLFHCSVPRCTASARCNSMLSFFSFPPDKELRAKWVQNIRRDDLQVTSHTRVCGRHFQPADVIQPSTPLGRRRLKRGAVPLLFEWNNYSLTAHGPSKYLLSTLEVTAYKSKC</sequence>
<keyword evidence="3" id="KW-0862">Zinc</keyword>
<organism evidence="8 9">
    <name type="scientific">Neogobius melanostomus</name>
    <name type="common">round goby</name>
    <dbReference type="NCBI Taxonomy" id="47308"/>
    <lineage>
        <taxon>Eukaryota</taxon>
        <taxon>Metazoa</taxon>
        <taxon>Chordata</taxon>
        <taxon>Craniata</taxon>
        <taxon>Vertebrata</taxon>
        <taxon>Euteleostomi</taxon>
        <taxon>Actinopterygii</taxon>
        <taxon>Neopterygii</taxon>
        <taxon>Teleostei</taxon>
        <taxon>Neoteleostei</taxon>
        <taxon>Acanthomorphata</taxon>
        <taxon>Gobiaria</taxon>
        <taxon>Gobiiformes</taxon>
        <taxon>Gobioidei</taxon>
        <taxon>Gobiidae</taxon>
        <taxon>Benthophilinae</taxon>
        <taxon>Neogobiini</taxon>
        <taxon>Neogobius</taxon>
    </lineage>
</organism>
<dbReference type="GO" id="GO:0003700">
    <property type="term" value="F:DNA-binding transcription factor activity"/>
    <property type="evidence" value="ECO:0007669"/>
    <property type="project" value="UniProtKB-UniRule"/>
</dbReference>
<reference evidence="8" key="2">
    <citation type="submission" date="2025-09" db="UniProtKB">
        <authorList>
            <consortium name="Ensembl"/>
        </authorList>
    </citation>
    <scope>IDENTIFICATION</scope>
</reference>
<keyword evidence="6" id="KW-0175">Coiled coil</keyword>
<feature type="domain" description="THAP-type" evidence="7">
    <location>
        <begin position="1"/>
        <end position="86"/>
    </location>
</feature>
<keyword evidence="6" id="KW-0804">Transcription</keyword>
<evidence type="ECO:0000256" key="5">
    <source>
        <dbReference type="PROSITE-ProRule" id="PRU00309"/>
    </source>
</evidence>
<dbReference type="Ensembl" id="ENSNMLT00000026584.1">
    <property type="protein sequence ID" value="ENSNMLP00000023753.1"/>
    <property type="gene ID" value="ENSNMLG00000015286.1"/>
</dbReference>
<dbReference type="PROSITE" id="PS50950">
    <property type="entry name" value="ZF_THAP"/>
    <property type="match status" value="1"/>
</dbReference>
<dbReference type="InterPro" id="IPR038441">
    <property type="entry name" value="THAP_Znf_sf"/>
</dbReference>
<dbReference type="GO" id="GO:0006357">
    <property type="term" value="P:regulation of transcription by RNA polymerase II"/>
    <property type="evidence" value="ECO:0007669"/>
    <property type="project" value="TreeGrafter"/>
</dbReference>
<reference evidence="8" key="1">
    <citation type="submission" date="2025-08" db="UniProtKB">
        <authorList>
            <consortium name="Ensembl"/>
        </authorList>
    </citation>
    <scope>IDENTIFICATION</scope>
</reference>
<dbReference type="GO" id="GO:0008270">
    <property type="term" value="F:zinc ion binding"/>
    <property type="evidence" value="ECO:0007669"/>
    <property type="project" value="UniProtKB-KW"/>
</dbReference>
<keyword evidence="6" id="KW-0131">Cell cycle</keyword>
<keyword evidence="4 5" id="KW-0238">DNA-binding</keyword>
<evidence type="ECO:0000256" key="3">
    <source>
        <dbReference type="ARBA" id="ARBA00022833"/>
    </source>
</evidence>
<name>A0A8C6TP58_9GOBI</name>
<keyword evidence="6" id="KW-0805">Transcription regulation</keyword>
<accession>A0A8C6TP58</accession>
<dbReference type="InterPro" id="IPR026516">
    <property type="entry name" value="THAP1/10"/>
</dbReference>
<dbReference type="InterPro" id="IPR006612">
    <property type="entry name" value="THAP_Znf"/>
</dbReference>
<evidence type="ECO:0000256" key="2">
    <source>
        <dbReference type="ARBA" id="ARBA00022771"/>
    </source>
</evidence>
<dbReference type="AlphaFoldDB" id="A0A8C6TP58"/>
<keyword evidence="1" id="KW-0479">Metal-binding</keyword>
<keyword evidence="2 5" id="KW-0863">Zinc-finger</keyword>
<dbReference type="SMART" id="SM00692">
    <property type="entry name" value="DM3"/>
    <property type="match status" value="1"/>
</dbReference>
<dbReference type="SUPFAM" id="SSF57716">
    <property type="entry name" value="Glucocorticoid receptor-like (DNA-binding domain)"/>
    <property type="match status" value="1"/>
</dbReference>
<evidence type="ECO:0000313" key="9">
    <source>
        <dbReference type="Proteomes" id="UP000694523"/>
    </source>
</evidence>